<organism evidence="2 3">
    <name type="scientific">Cylicostephanus goldi</name>
    <name type="common">Nematode worm</name>
    <dbReference type="NCBI Taxonomy" id="71465"/>
    <lineage>
        <taxon>Eukaryota</taxon>
        <taxon>Metazoa</taxon>
        <taxon>Ecdysozoa</taxon>
        <taxon>Nematoda</taxon>
        <taxon>Chromadorea</taxon>
        <taxon>Rhabditida</taxon>
        <taxon>Rhabditina</taxon>
        <taxon>Rhabditomorpha</taxon>
        <taxon>Strongyloidea</taxon>
        <taxon>Strongylidae</taxon>
        <taxon>Cylicostephanus</taxon>
    </lineage>
</organism>
<name>A0A3P6S1M4_CYLGO</name>
<dbReference type="AlphaFoldDB" id="A0A3P6S1M4"/>
<feature type="compositionally biased region" description="Basic residues" evidence="1">
    <location>
        <begin position="229"/>
        <end position="240"/>
    </location>
</feature>
<keyword evidence="3" id="KW-1185">Reference proteome</keyword>
<evidence type="ECO:0000313" key="2">
    <source>
        <dbReference type="EMBL" id="VDK50234.1"/>
    </source>
</evidence>
<proteinExistence type="predicted"/>
<evidence type="ECO:0000256" key="1">
    <source>
        <dbReference type="SAM" id="MobiDB-lite"/>
    </source>
</evidence>
<feature type="compositionally biased region" description="Basic and acidic residues" evidence="1">
    <location>
        <begin position="15"/>
        <end position="29"/>
    </location>
</feature>
<feature type="compositionally biased region" description="Basic and acidic residues" evidence="1">
    <location>
        <begin position="177"/>
        <end position="188"/>
    </location>
</feature>
<evidence type="ECO:0000313" key="3">
    <source>
        <dbReference type="Proteomes" id="UP000271889"/>
    </source>
</evidence>
<dbReference type="Proteomes" id="UP000271889">
    <property type="component" value="Unassembled WGS sequence"/>
</dbReference>
<dbReference type="EMBL" id="UYRV01003411">
    <property type="protein sequence ID" value="VDK50234.1"/>
    <property type="molecule type" value="Genomic_DNA"/>
</dbReference>
<feature type="region of interest" description="Disordered" evidence="1">
    <location>
        <begin position="1"/>
        <end position="72"/>
    </location>
</feature>
<feature type="compositionally biased region" description="Polar residues" evidence="1">
    <location>
        <begin position="295"/>
        <end position="304"/>
    </location>
</feature>
<sequence>MKAKSLTKTAVEGRPTNEELAQKVDKDTEMVEYDASSMKTKEQRQRFPKIITPKTRSSSKSTSKKKKKSYLKETVTRTEILTTKEVPDGVGYDPSKAVIKNKEIKTKTTTNIYPDKTPEAPLPQTQIRRTFTRSESSDRSKNAEPFSRFLLNGEKESSQKDYIAMVKNALEAALVEWEDKHRPKKPIDPYRPPKKSSKKGSRKSSRKSSAVRVIKIDTSGVGTKESAKARRKTSKRKKREKVTVAKSKTPTESDELKTATRARSNGDSMQTLSESGLASAKFPVVKHAKIKTPSTLAFSPSHSSLLGKKVKPRTPTKVRRHSRTPKRSEGFNLAERSESYLDRQISAARRRERTAKKQVS</sequence>
<feature type="compositionally biased region" description="Basic residues" evidence="1">
    <location>
        <begin position="348"/>
        <end position="360"/>
    </location>
</feature>
<gene>
    <name evidence="2" type="ORF">CGOC_LOCUS1721</name>
</gene>
<feature type="region of interest" description="Disordered" evidence="1">
    <location>
        <begin position="295"/>
        <end position="360"/>
    </location>
</feature>
<feature type="region of interest" description="Disordered" evidence="1">
    <location>
        <begin position="109"/>
        <end position="152"/>
    </location>
</feature>
<dbReference type="OrthoDB" id="5906773at2759"/>
<feature type="compositionally biased region" description="Basic and acidic residues" evidence="1">
    <location>
        <begin position="249"/>
        <end position="258"/>
    </location>
</feature>
<feature type="compositionally biased region" description="Basic residues" evidence="1">
    <location>
        <begin position="192"/>
        <end position="206"/>
    </location>
</feature>
<feature type="region of interest" description="Disordered" evidence="1">
    <location>
        <begin position="176"/>
        <end position="274"/>
    </location>
</feature>
<accession>A0A3P6S1M4</accession>
<protein>
    <submittedName>
        <fullName evidence="2">Uncharacterized protein</fullName>
    </submittedName>
</protein>
<feature type="compositionally biased region" description="Polar residues" evidence="1">
    <location>
        <begin position="261"/>
        <end position="274"/>
    </location>
</feature>
<reference evidence="2 3" key="1">
    <citation type="submission" date="2018-11" db="EMBL/GenBank/DDBJ databases">
        <authorList>
            <consortium name="Pathogen Informatics"/>
        </authorList>
    </citation>
    <scope>NUCLEOTIDE SEQUENCE [LARGE SCALE GENOMIC DNA]</scope>
</reference>
<feature type="compositionally biased region" description="Basic residues" evidence="1">
    <location>
        <begin position="308"/>
        <end position="325"/>
    </location>
</feature>